<name>A0A915IZC3_ROMCU</name>
<accession>A0A915IZC3</accession>
<dbReference type="WBParaSite" id="nRc.2.0.1.t19470-RA">
    <property type="protein sequence ID" value="nRc.2.0.1.t19470-RA"/>
    <property type="gene ID" value="nRc.2.0.1.g19470"/>
</dbReference>
<dbReference type="PANTHER" id="PTHR12959">
    <property type="entry name" value="GPI TRANSAMIDASE COMPONENT PIG-T-RELATED"/>
    <property type="match status" value="1"/>
</dbReference>
<organism evidence="1 2">
    <name type="scientific">Romanomermis culicivorax</name>
    <name type="common">Nematode worm</name>
    <dbReference type="NCBI Taxonomy" id="13658"/>
    <lineage>
        <taxon>Eukaryota</taxon>
        <taxon>Metazoa</taxon>
        <taxon>Ecdysozoa</taxon>
        <taxon>Nematoda</taxon>
        <taxon>Enoplea</taxon>
        <taxon>Dorylaimia</taxon>
        <taxon>Mermithida</taxon>
        <taxon>Mermithoidea</taxon>
        <taxon>Mermithidae</taxon>
        <taxon>Romanomermis</taxon>
    </lineage>
</organism>
<dbReference type="OMA" id="NHGHYIG"/>
<reference evidence="2" key="1">
    <citation type="submission" date="2022-11" db="UniProtKB">
        <authorList>
            <consortium name="WormBaseParasite"/>
        </authorList>
    </citation>
    <scope>IDENTIFICATION</scope>
</reference>
<proteinExistence type="predicted"/>
<dbReference type="GO" id="GO:0042765">
    <property type="term" value="C:GPI-anchor transamidase complex"/>
    <property type="evidence" value="ECO:0007669"/>
    <property type="project" value="InterPro"/>
</dbReference>
<dbReference type="AlphaFoldDB" id="A0A915IZC3"/>
<dbReference type="InterPro" id="IPR007245">
    <property type="entry name" value="PIG-T"/>
</dbReference>
<dbReference type="PANTHER" id="PTHR12959:SF11">
    <property type="entry name" value="GPI TRANSAMIDASE COMPONENT PIG-T"/>
    <property type="match status" value="1"/>
</dbReference>
<dbReference type="GO" id="GO:0016255">
    <property type="term" value="P:attachment of GPI anchor to protein"/>
    <property type="evidence" value="ECO:0007669"/>
    <property type="project" value="InterPro"/>
</dbReference>
<dbReference type="Pfam" id="PF04113">
    <property type="entry name" value="Gpi16"/>
    <property type="match status" value="2"/>
</dbReference>
<dbReference type="Proteomes" id="UP000887565">
    <property type="component" value="Unplaced"/>
</dbReference>
<sequence length="543" mass="62311">GHAPDDFLERLDTFRLPGSYIAAKFTFTTRKYTPFRSANVPTRPPHYDLFPKVVGEIVSAFNISELRLSLTQGSWRNTLWGDTADFSSPAGAEGDFDPRILEIWVRPHTGFSPDGNWRTLIRALSGIFCGSFSQIESKFTIIPQLDNLPSSNVVSVESGNARYLNRTLGRYGVLPHESVCTENLTPWKKLLPCKAKRGLSQLLNPQRLFSSSYNSVQLKIKHFCVNDACKVMGLELMQTEAVVFYSEAFQKGFAFSKLFQSYIDKSCTLALTSVVTFSDTTGTHEQLSPIIVILFPQKFEVTPAIAKWTDHNRTAFFEVKELLASRSFIDFEIKFDRNIDKNFKFFENHITIHTYLTGNNQRQGSIVSLIDNKNDENVRVLYSHVIPWYVRIHFHTLKIFGCGALIKPESMFYRPAIDRYTPHYLEIVLMIKRETFYKLSIEFEKSLLRWTEYPPDAHHGFYIPAPSITFRFKNSAGKRIYGEVLLVTLPTPDFSMPYNVICLVCTFNQFSTNFEFIDSSPLMEKTLKISEDYRWAINFAAGR</sequence>
<evidence type="ECO:0000313" key="2">
    <source>
        <dbReference type="WBParaSite" id="nRc.2.0.1.t19470-RA"/>
    </source>
</evidence>
<evidence type="ECO:0000313" key="1">
    <source>
        <dbReference type="Proteomes" id="UP000887565"/>
    </source>
</evidence>
<protein>
    <submittedName>
        <fullName evidence="2">Uncharacterized protein</fullName>
    </submittedName>
</protein>
<keyword evidence="1" id="KW-1185">Reference proteome</keyword>